<reference evidence="2 3" key="1">
    <citation type="journal article" date="2019" name="Nat. Ecol. Evol.">
        <title>Megaphylogeny resolves global patterns of mushroom evolution.</title>
        <authorList>
            <person name="Varga T."/>
            <person name="Krizsan K."/>
            <person name="Foldi C."/>
            <person name="Dima B."/>
            <person name="Sanchez-Garcia M."/>
            <person name="Sanchez-Ramirez S."/>
            <person name="Szollosi G.J."/>
            <person name="Szarkandi J.G."/>
            <person name="Papp V."/>
            <person name="Albert L."/>
            <person name="Andreopoulos W."/>
            <person name="Angelini C."/>
            <person name="Antonin V."/>
            <person name="Barry K.W."/>
            <person name="Bougher N.L."/>
            <person name="Buchanan P."/>
            <person name="Buyck B."/>
            <person name="Bense V."/>
            <person name="Catcheside P."/>
            <person name="Chovatia M."/>
            <person name="Cooper J."/>
            <person name="Damon W."/>
            <person name="Desjardin D."/>
            <person name="Finy P."/>
            <person name="Geml J."/>
            <person name="Haridas S."/>
            <person name="Hughes K."/>
            <person name="Justo A."/>
            <person name="Karasinski D."/>
            <person name="Kautmanova I."/>
            <person name="Kiss B."/>
            <person name="Kocsube S."/>
            <person name="Kotiranta H."/>
            <person name="LaButti K.M."/>
            <person name="Lechner B.E."/>
            <person name="Liimatainen K."/>
            <person name="Lipzen A."/>
            <person name="Lukacs Z."/>
            <person name="Mihaltcheva S."/>
            <person name="Morgado L.N."/>
            <person name="Niskanen T."/>
            <person name="Noordeloos M.E."/>
            <person name="Ohm R.A."/>
            <person name="Ortiz-Santana B."/>
            <person name="Ovrebo C."/>
            <person name="Racz N."/>
            <person name="Riley R."/>
            <person name="Savchenko A."/>
            <person name="Shiryaev A."/>
            <person name="Soop K."/>
            <person name="Spirin V."/>
            <person name="Szebenyi C."/>
            <person name="Tomsovsky M."/>
            <person name="Tulloss R.E."/>
            <person name="Uehling J."/>
            <person name="Grigoriev I.V."/>
            <person name="Vagvolgyi C."/>
            <person name="Papp T."/>
            <person name="Martin F.M."/>
            <person name="Miettinen O."/>
            <person name="Hibbett D.S."/>
            <person name="Nagy L.G."/>
        </authorList>
    </citation>
    <scope>NUCLEOTIDE SEQUENCE [LARGE SCALE GENOMIC DNA]</scope>
    <source>
        <strain evidence="2 3">OMC1185</strain>
    </source>
</reference>
<sequence length="83" mass="9180">MAQLVLLIRGPILCWGSCLSAFQVDLREPESISHQAEADVVRRKAASQALSRSAQASRFDWDARVIRYIVGPHQASKVLAVYA</sequence>
<evidence type="ECO:0000256" key="1">
    <source>
        <dbReference type="SAM" id="SignalP"/>
    </source>
</evidence>
<feature type="signal peptide" evidence="1">
    <location>
        <begin position="1"/>
        <end position="16"/>
    </location>
</feature>
<gene>
    <name evidence="2" type="ORF">OE88DRAFT_1654710</name>
</gene>
<accession>A0A5C3NA33</accession>
<proteinExistence type="predicted"/>
<evidence type="ECO:0000313" key="2">
    <source>
        <dbReference type="EMBL" id="TFK54180.1"/>
    </source>
</evidence>
<organism evidence="2 3">
    <name type="scientific">Heliocybe sulcata</name>
    <dbReference type="NCBI Taxonomy" id="5364"/>
    <lineage>
        <taxon>Eukaryota</taxon>
        <taxon>Fungi</taxon>
        <taxon>Dikarya</taxon>
        <taxon>Basidiomycota</taxon>
        <taxon>Agaricomycotina</taxon>
        <taxon>Agaricomycetes</taxon>
        <taxon>Gloeophyllales</taxon>
        <taxon>Gloeophyllaceae</taxon>
        <taxon>Heliocybe</taxon>
    </lineage>
</organism>
<keyword evidence="1" id="KW-0732">Signal</keyword>
<dbReference type="AlphaFoldDB" id="A0A5C3NA33"/>
<dbReference type="EMBL" id="ML213506">
    <property type="protein sequence ID" value="TFK54180.1"/>
    <property type="molecule type" value="Genomic_DNA"/>
</dbReference>
<feature type="chain" id="PRO_5022688379" evidence="1">
    <location>
        <begin position="17"/>
        <end position="83"/>
    </location>
</feature>
<dbReference type="Proteomes" id="UP000305948">
    <property type="component" value="Unassembled WGS sequence"/>
</dbReference>
<evidence type="ECO:0000313" key="3">
    <source>
        <dbReference type="Proteomes" id="UP000305948"/>
    </source>
</evidence>
<keyword evidence="3" id="KW-1185">Reference proteome</keyword>
<protein>
    <submittedName>
        <fullName evidence="2">Uncharacterized protein</fullName>
    </submittedName>
</protein>
<name>A0A5C3NA33_9AGAM</name>